<dbReference type="HOGENOM" id="CLU_422631_0_0_11"/>
<dbReference type="eggNOG" id="ENOG5033T8H">
    <property type="taxonomic scope" value="Bacteria"/>
</dbReference>
<organism evidence="2 3">
    <name type="scientific">Mycolicibacterium vanbaalenii (strain DSM 7251 / JCM 13017 / BCRC 16820 / KCTC 9966 / NRRL B-24157 / PYR-1)</name>
    <name type="common">Mycobacterium vanbaalenii</name>
    <dbReference type="NCBI Taxonomy" id="350058"/>
    <lineage>
        <taxon>Bacteria</taxon>
        <taxon>Bacillati</taxon>
        <taxon>Actinomycetota</taxon>
        <taxon>Actinomycetes</taxon>
        <taxon>Mycobacteriales</taxon>
        <taxon>Mycobacteriaceae</taxon>
        <taxon>Mycolicibacterium</taxon>
    </lineage>
</organism>
<evidence type="ECO:0000313" key="3">
    <source>
        <dbReference type="Proteomes" id="UP000009159"/>
    </source>
</evidence>
<dbReference type="KEGG" id="mva:Mvan_3632"/>
<evidence type="ECO:0000256" key="1">
    <source>
        <dbReference type="SAM" id="MobiDB-lite"/>
    </source>
</evidence>
<accession>A1TB73</accession>
<gene>
    <name evidence="2" type="ordered locus">Mvan_3632</name>
</gene>
<dbReference type="Proteomes" id="UP000009159">
    <property type="component" value="Chromosome"/>
</dbReference>
<sequence length="648" mass="70712">MRDIRRDRCSVLPRSRGRSDPRKTFDMPAPDVGPPVPLSAPLTAGEAAHPTIAAGLQQPRTLVASRLGFSELDREQRGQRLAGFGRDASLCAVGALHSAIDFATVEGTRPAVELAWLSDIDGQPAATARSEVQQGNSCFSGRALIQLVKEIVEHCSPDGGPPLLEGELLHVVASINAEHDRPRRLAGLPAIDDVDPESLQRVQEYFAALGQDAIDVERGEMMVDEVASASFERVESLIASIAATHDTWRRNWPAPMPVPVDTHSPAEAFTAAFGVQFDDLLAAGLLILDLAADGVVAFTDDDLISRGASADAVQFVREYMSIDVTKLRREVIRERRRVAETQWLRYTFQRFPFVRLGDGRLLLVKSQFGIQRFFGGLLYWEVWSKLGGPQAQAANDFQRAMAHVFEQRVGEVIKRIAASPALNGAATVANEDELVRALRTGANRPSTCDWVLASGRLVVTIDANNRVLHQPFAERTGSLEEFRNDIGHNLIGDVADSGKTKLDQLASTIALLRAKGGLSGRFDVADDTLWVPLVAVPDGGLPYTALVDYEVVTRARTIDGLLTRNVLPPAIVSLSDLHLLHGVAEHYNRSPIELLALWRQTVAAGPLPITLQDFMPAVGIVARPFNRRLLALGQRVRDELTSRRVTGT</sequence>
<keyword evidence="3" id="KW-1185">Reference proteome</keyword>
<dbReference type="EMBL" id="CP000511">
    <property type="protein sequence ID" value="ABM14423.1"/>
    <property type="molecule type" value="Genomic_DNA"/>
</dbReference>
<feature type="region of interest" description="Disordered" evidence="1">
    <location>
        <begin position="1"/>
        <end position="42"/>
    </location>
</feature>
<dbReference type="AlphaFoldDB" id="A1TB73"/>
<proteinExistence type="predicted"/>
<name>A1TB73_MYCVP</name>
<evidence type="ECO:0000313" key="2">
    <source>
        <dbReference type="EMBL" id="ABM14423.1"/>
    </source>
</evidence>
<protein>
    <submittedName>
        <fullName evidence="2">Uncharacterized protein</fullName>
    </submittedName>
</protein>
<reference evidence="2" key="1">
    <citation type="submission" date="2006-12" db="EMBL/GenBank/DDBJ databases">
        <title>Complete sequence of Mycobacterium vanbaalenii PYR-1.</title>
        <authorList>
            <consortium name="US DOE Joint Genome Institute"/>
            <person name="Copeland A."/>
            <person name="Lucas S."/>
            <person name="Lapidus A."/>
            <person name="Barry K."/>
            <person name="Detter J.C."/>
            <person name="Glavina del Rio T."/>
            <person name="Hammon N."/>
            <person name="Israni S."/>
            <person name="Dalin E."/>
            <person name="Tice H."/>
            <person name="Pitluck S."/>
            <person name="Singan V."/>
            <person name="Schmutz J."/>
            <person name="Larimer F."/>
            <person name="Land M."/>
            <person name="Hauser L."/>
            <person name="Kyrpides N."/>
            <person name="Anderson I.J."/>
            <person name="Miller C."/>
            <person name="Richardson P."/>
        </authorList>
    </citation>
    <scope>NUCLEOTIDE SEQUENCE [LARGE SCALE GENOMIC DNA]</scope>
    <source>
        <strain evidence="2">PYR-1</strain>
    </source>
</reference>